<dbReference type="InterPro" id="IPR030374">
    <property type="entry name" value="PABS"/>
</dbReference>
<keyword evidence="3 5" id="KW-0745">Spermidine biosynthesis</keyword>
<feature type="transmembrane region" description="Helical" evidence="5">
    <location>
        <begin position="6"/>
        <end position="25"/>
    </location>
</feature>
<proteinExistence type="inferred from homology"/>
<gene>
    <name evidence="5" type="primary">speE</name>
    <name evidence="8" type="ORF">Rumeso_04603</name>
</gene>
<dbReference type="CDD" id="cd02440">
    <property type="entry name" value="AdoMet_MTases"/>
    <property type="match status" value="1"/>
</dbReference>
<dbReference type="Proteomes" id="UP000019666">
    <property type="component" value="Unassembled WGS sequence"/>
</dbReference>
<evidence type="ECO:0000256" key="1">
    <source>
        <dbReference type="ARBA" id="ARBA00007867"/>
    </source>
</evidence>
<dbReference type="InterPro" id="IPR029063">
    <property type="entry name" value="SAM-dependent_MTases_sf"/>
</dbReference>
<comment type="pathway">
    <text evidence="5">Amine and polyamine biosynthesis; spermidine biosynthesis; spermidine from putrescine: step 1/1.</text>
</comment>
<comment type="subunit">
    <text evidence="5">Homodimer or homotetramer.</text>
</comment>
<dbReference type="Pfam" id="PF01564">
    <property type="entry name" value="Spermine_synth"/>
    <property type="match status" value="1"/>
</dbReference>
<dbReference type="GO" id="GO:0008295">
    <property type="term" value="P:spermidine biosynthetic process"/>
    <property type="evidence" value="ECO:0007669"/>
    <property type="project" value="UniProtKB-UniRule"/>
</dbReference>
<feature type="domain" description="PABS" evidence="7">
    <location>
        <begin position="95"/>
        <end position="349"/>
    </location>
</feature>
<feature type="transmembrane region" description="Helical" evidence="5">
    <location>
        <begin position="63"/>
        <end position="82"/>
    </location>
</feature>
<dbReference type="PANTHER" id="PTHR43317:SF1">
    <property type="entry name" value="THERMOSPERMINE SYNTHASE ACAULIS5"/>
    <property type="match status" value="1"/>
</dbReference>
<dbReference type="EMBL" id="AOSK01000128">
    <property type="protein sequence ID" value="EYD73868.1"/>
    <property type="molecule type" value="Genomic_DNA"/>
</dbReference>
<dbReference type="STRING" id="442562.Rumeso_04603"/>
<keyword evidence="4 5" id="KW-0620">Polyamine biosynthesis</keyword>
<protein>
    <recommendedName>
        <fullName evidence="5">Polyamine aminopropyltransferase</fullName>
    </recommendedName>
    <alternativeName>
        <fullName evidence="5">Putrescine aminopropyltransferase</fullName>
        <shortName evidence="5">PAPT</shortName>
    </alternativeName>
    <alternativeName>
        <fullName evidence="5">Spermidine synthase</fullName>
        <shortName evidence="5">SPDS</shortName>
        <shortName evidence="5">SPDSY</shortName>
        <ecNumber evidence="5">2.5.1.16</ecNumber>
    </alternativeName>
</protein>
<dbReference type="HOGENOM" id="CLU_034289_1_0_5"/>
<evidence type="ECO:0000313" key="9">
    <source>
        <dbReference type="Proteomes" id="UP000019666"/>
    </source>
</evidence>
<comment type="catalytic activity">
    <reaction evidence="5">
        <text>S-adenosyl 3-(methylsulfanyl)propylamine + putrescine = S-methyl-5'-thioadenosine + spermidine + H(+)</text>
        <dbReference type="Rhea" id="RHEA:12721"/>
        <dbReference type="ChEBI" id="CHEBI:15378"/>
        <dbReference type="ChEBI" id="CHEBI:17509"/>
        <dbReference type="ChEBI" id="CHEBI:57443"/>
        <dbReference type="ChEBI" id="CHEBI:57834"/>
        <dbReference type="ChEBI" id="CHEBI:326268"/>
        <dbReference type="EC" id="2.5.1.16"/>
    </reaction>
</comment>
<dbReference type="GO" id="GO:0010487">
    <property type="term" value="F:thermospermine synthase activity"/>
    <property type="evidence" value="ECO:0007669"/>
    <property type="project" value="UniProtKB-ARBA"/>
</dbReference>
<keyword evidence="2 5" id="KW-0808">Transferase</keyword>
<dbReference type="Gene3D" id="3.40.50.150">
    <property type="entry name" value="Vaccinia Virus protein VP39"/>
    <property type="match status" value="1"/>
</dbReference>
<dbReference type="GO" id="GO:0004766">
    <property type="term" value="F:spermidine synthase activity"/>
    <property type="evidence" value="ECO:0007669"/>
    <property type="project" value="UniProtKB-UniRule"/>
</dbReference>
<evidence type="ECO:0000256" key="2">
    <source>
        <dbReference type="ARBA" id="ARBA00022679"/>
    </source>
</evidence>
<keyword evidence="5" id="KW-0812">Transmembrane</keyword>
<keyword evidence="5" id="KW-0472">Membrane</keyword>
<dbReference type="UniPathway" id="UPA00248">
    <property type="reaction ID" value="UER00314"/>
</dbReference>
<feature type="binding site" evidence="5">
    <location>
        <position position="136"/>
    </location>
    <ligand>
        <name>S-methyl-5'-thioadenosine</name>
        <dbReference type="ChEBI" id="CHEBI:17509"/>
    </ligand>
</feature>
<keyword evidence="9" id="KW-1185">Reference proteome</keyword>
<dbReference type="PATRIC" id="fig|442562.3.peg.4533"/>
<organism evidence="8 9">
    <name type="scientific">Rubellimicrobium mesophilum DSM 19309</name>
    <dbReference type="NCBI Taxonomy" id="442562"/>
    <lineage>
        <taxon>Bacteria</taxon>
        <taxon>Pseudomonadati</taxon>
        <taxon>Pseudomonadota</taxon>
        <taxon>Alphaproteobacteria</taxon>
        <taxon>Rhodobacterales</taxon>
        <taxon>Roseobacteraceae</taxon>
        <taxon>Rubellimicrobium</taxon>
    </lineage>
</organism>
<dbReference type="PANTHER" id="PTHR43317">
    <property type="entry name" value="THERMOSPERMINE SYNTHASE ACAULIS5"/>
    <property type="match status" value="1"/>
</dbReference>
<feature type="binding site" evidence="5">
    <location>
        <position position="210"/>
    </location>
    <ligand>
        <name>S-methyl-5'-thioadenosine</name>
        <dbReference type="ChEBI" id="CHEBI:17509"/>
    </ligand>
</feature>
<reference evidence="8 9" key="1">
    <citation type="submission" date="2013-02" db="EMBL/GenBank/DDBJ databases">
        <authorList>
            <person name="Fiebig A."/>
            <person name="Goeker M."/>
            <person name="Klenk H.-P.P."/>
        </authorList>
    </citation>
    <scope>NUCLEOTIDE SEQUENCE [LARGE SCALE GENOMIC DNA]</scope>
    <source>
        <strain evidence="8 9">DSM 19309</strain>
    </source>
</reference>
<keyword evidence="5" id="KW-1133">Transmembrane helix</keyword>
<feature type="transmembrane region" description="Helical" evidence="5">
    <location>
        <begin position="94"/>
        <end position="111"/>
    </location>
</feature>
<dbReference type="EC" id="2.5.1.16" evidence="5"/>
<dbReference type="SUPFAM" id="SSF53335">
    <property type="entry name" value="S-adenosyl-L-methionine-dependent methyltransferases"/>
    <property type="match status" value="1"/>
</dbReference>
<dbReference type="PROSITE" id="PS01330">
    <property type="entry name" value="PABS_1"/>
    <property type="match status" value="1"/>
</dbReference>
<feature type="transmembrane region" description="Helical" evidence="5">
    <location>
        <begin position="37"/>
        <end position="57"/>
    </location>
</feature>
<comment type="similarity">
    <text evidence="1 5">Belongs to the spermidine/spermine synthase family.</text>
</comment>
<comment type="subcellular location">
    <subcellularLocation>
        <location evidence="5">Cell membrane</location>
        <topology evidence="5">Multi-pass membrane protein</topology>
    </subcellularLocation>
</comment>
<feature type="binding site" evidence="5">
    <location>
        <begin position="244"/>
        <end position="245"/>
    </location>
    <ligand>
        <name>S-methyl-5'-thioadenosine</name>
        <dbReference type="ChEBI" id="CHEBI:17509"/>
    </ligand>
</feature>
<feature type="binding site" evidence="5">
    <location>
        <position position="166"/>
    </location>
    <ligand>
        <name>spermidine</name>
        <dbReference type="ChEBI" id="CHEBI:57834"/>
    </ligand>
</feature>
<evidence type="ECO:0000256" key="6">
    <source>
        <dbReference type="PROSITE-ProRule" id="PRU00354"/>
    </source>
</evidence>
<dbReference type="InterPro" id="IPR030373">
    <property type="entry name" value="PABS_CS"/>
</dbReference>
<feature type="active site" description="Proton acceptor" evidence="5 6">
    <location>
        <position position="262"/>
    </location>
</feature>
<feature type="binding site" evidence="5">
    <location>
        <position position="190"/>
    </location>
    <ligand>
        <name>spermidine</name>
        <dbReference type="ChEBI" id="CHEBI:57834"/>
    </ligand>
</feature>
<sequence length="409" mass="45379">MPLYGSLVLIGALSGMEIPLIARVLKDIGAPEFRFENVLSVDYVGALVASVAFPLLIVPHLGLMSASLAFGCLNLLVAGLSMTMFRARVARTMWIVWAVALVASVVALVQAERMVDVVEANLFEDDVILTEDSPYQHITVTRFRDRTRLFLDYSIQFDTLDEYRYHESLVHPAMALAPRHGNVLILGGGDGMAAREVLRHGDVEQVTLVDLDARVTTLFSEREDLTALNAGSLNDPRLTVVNGDAWKFVETSDAAFDVVIVDLPDPKSIALSKLYTEEFYAMLADRVSAQGVIVVQSGSPLFARQGYWSVVHTLQAMRNPIRPGETMSVIPYHVYLPSFGEWGFTLASPQPLGGRSLELPPGLRYLSQDMWEKAQIFGPDEGDMEAAVNTLHDHPLVAYYNEGWDYWFR</sequence>
<evidence type="ECO:0000256" key="3">
    <source>
        <dbReference type="ARBA" id="ARBA00023066"/>
    </source>
</evidence>
<dbReference type="HAMAP" id="MF_00198">
    <property type="entry name" value="Spermidine_synth"/>
    <property type="match status" value="1"/>
</dbReference>
<evidence type="ECO:0000256" key="4">
    <source>
        <dbReference type="ARBA" id="ARBA00023115"/>
    </source>
</evidence>
<evidence type="ECO:0000256" key="5">
    <source>
        <dbReference type="HAMAP-Rule" id="MF_00198"/>
    </source>
</evidence>
<evidence type="ECO:0000313" key="8">
    <source>
        <dbReference type="EMBL" id="EYD73868.1"/>
    </source>
</evidence>
<dbReference type="InterPro" id="IPR001045">
    <property type="entry name" value="Spermi_synthase"/>
</dbReference>
<comment type="caution">
    <text evidence="8">The sequence shown here is derived from an EMBL/GenBank/DDBJ whole genome shotgun (WGS) entry which is preliminary data.</text>
</comment>
<comment type="function">
    <text evidence="5">Catalyzes the irreversible transfer of a propylamine group from the amino donor S-adenosylmethioninamine (decarboxy-AdoMet) to putrescine (1,4-diaminobutane) to yield spermidine.</text>
</comment>
<dbReference type="AlphaFoldDB" id="A0A017HI74"/>
<name>A0A017HI74_9RHOB</name>
<evidence type="ECO:0000259" key="7">
    <source>
        <dbReference type="PROSITE" id="PS51006"/>
    </source>
</evidence>
<comment type="caution">
    <text evidence="5">Lacks conserved residue(s) required for the propagation of feature annotation.</text>
</comment>
<dbReference type="GO" id="GO:0005886">
    <property type="term" value="C:plasma membrane"/>
    <property type="evidence" value="ECO:0007669"/>
    <property type="project" value="UniProtKB-SubCell"/>
</dbReference>
<keyword evidence="5" id="KW-1003">Cell membrane</keyword>
<accession>A0A017HI74</accession>
<dbReference type="NCBIfam" id="NF002956">
    <property type="entry name" value="PRK03612.1"/>
    <property type="match status" value="1"/>
</dbReference>
<dbReference type="PROSITE" id="PS51006">
    <property type="entry name" value="PABS_2"/>
    <property type="match status" value="1"/>
</dbReference>